<dbReference type="Gene3D" id="3.40.50.720">
    <property type="entry name" value="NAD(P)-binding Rossmann-like Domain"/>
    <property type="match status" value="1"/>
</dbReference>
<accession>A0A7T2XM03</accession>
<dbReference type="Proteomes" id="UP000594905">
    <property type="component" value="Chromosome"/>
</dbReference>
<feature type="domain" description="Putative oxidoreductase/dehydrogenase Rossmann-like" evidence="1">
    <location>
        <begin position="44"/>
        <end position="99"/>
    </location>
</feature>
<dbReference type="RefSeq" id="WP_052319769.1">
    <property type="nucleotide sequence ID" value="NZ_CP065689.1"/>
</dbReference>
<protein>
    <recommendedName>
        <fullName evidence="1">Putative oxidoreductase/dehydrogenase Rossmann-like domain-containing protein</fullName>
    </recommendedName>
</protein>
<proteinExistence type="predicted"/>
<dbReference type="EMBL" id="CP065689">
    <property type="protein sequence ID" value="QPS59696.1"/>
    <property type="molecule type" value="Genomic_DNA"/>
</dbReference>
<sequence length="225" mass="24705">MQAPRMRVAVWGNSRAGINFARRLELAGHTIERLGDPAQLDRFDALILAATARELEGAVGDVEKHVRPRQIVIHTSLLAGVEALDELETQGCVTIAAAPMGDSYAVSSPDEVAETVISLLLSEIHQTAETVTEAQRAERAARLFYAEMLAALTAWASIKAEIIEDFMGSSFDLDADDIIDAYPAAVELGMARNYRDVARMVGEQEKIEELELWAVRKEAPWQNNS</sequence>
<reference evidence="2 3" key="1">
    <citation type="submission" date="2020-12" db="EMBL/GenBank/DDBJ databases">
        <title>FDA dAtabase for Regulatory Grade micrObial Sequences (FDA-ARGOS): Supporting development and validation of Infectious Disease Dx tests.</title>
        <authorList>
            <person name="Sproer C."/>
            <person name="Gronow S."/>
            <person name="Severitt S."/>
            <person name="Schroder I."/>
            <person name="Tallon L."/>
            <person name="Sadzewicz L."/>
            <person name="Zhao X."/>
            <person name="Boylan J."/>
            <person name="Ott S."/>
            <person name="Bowen H."/>
            <person name="Vavikolanu K."/>
            <person name="Mehta A."/>
            <person name="Aluvathingal J."/>
            <person name="Nadendla S."/>
            <person name="Lowell S."/>
            <person name="Myers T."/>
            <person name="Yan Y."/>
            <person name="Sichtig H."/>
        </authorList>
    </citation>
    <scope>NUCLEOTIDE SEQUENCE [LARGE SCALE GENOMIC DNA]</scope>
    <source>
        <strain evidence="2 3">FDAARGOS_894</strain>
    </source>
</reference>
<dbReference type="GeneID" id="70782275"/>
<evidence type="ECO:0000313" key="2">
    <source>
        <dbReference type="EMBL" id="QPS59696.1"/>
    </source>
</evidence>
<dbReference type="InterPro" id="IPR019665">
    <property type="entry name" value="OxRdtase/DH_put_Rossmann_dom"/>
</dbReference>
<evidence type="ECO:0000259" key="1">
    <source>
        <dbReference type="Pfam" id="PF10727"/>
    </source>
</evidence>
<keyword evidence="3" id="KW-1185">Reference proteome</keyword>
<gene>
    <name evidence="2" type="ORF">I6G51_00260</name>
</gene>
<name>A0A7T2XM03_9CORY</name>
<organism evidence="2 3">
    <name type="scientific">Corynebacterium minutissimum</name>
    <dbReference type="NCBI Taxonomy" id="38301"/>
    <lineage>
        <taxon>Bacteria</taxon>
        <taxon>Bacillati</taxon>
        <taxon>Actinomycetota</taxon>
        <taxon>Actinomycetes</taxon>
        <taxon>Mycobacteriales</taxon>
        <taxon>Corynebacteriaceae</taxon>
        <taxon>Corynebacterium</taxon>
    </lineage>
</organism>
<evidence type="ECO:0000313" key="3">
    <source>
        <dbReference type="Proteomes" id="UP000594905"/>
    </source>
</evidence>
<dbReference type="Pfam" id="PF10727">
    <property type="entry name" value="Rossmann-like"/>
    <property type="match status" value="1"/>
</dbReference>